<evidence type="ECO:0000256" key="2">
    <source>
        <dbReference type="ARBA" id="ARBA00009142"/>
    </source>
</evidence>
<dbReference type="InterPro" id="IPR052017">
    <property type="entry name" value="TSUP"/>
</dbReference>
<reference evidence="9" key="1">
    <citation type="submission" date="2016-04" db="EMBL/GenBank/DDBJ databases">
        <authorList>
            <person name="Evans L.H."/>
            <person name="Alamgir A."/>
            <person name="Owens N."/>
            <person name="Weber N.D."/>
            <person name="Virtaneva K."/>
            <person name="Barbian K."/>
            <person name="Babar A."/>
            <person name="Rosenke K."/>
        </authorList>
    </citation>
    <scope>NUCLEOTIDE SEQUENCE</scope>
    <source>
        <strain evidence="9">86</strain>
    </source>
</reference>
<dbReference type="PANTHER" id="PTHR30269:SF23">
    <property type="entry name" value="MEMBRANE TRANSPORTER PROTEIN YDHB-RELATED"/>
    <property type="match status" value="1"/>
</dbReference>
<dbReference type="AlphaFoldDB" id="A0A212KAE6"/>
<evidence type="ECO:0000256" key="6">
    <source>
        <dbReference type="ARBA" id="ARBA00022989"/>
    </source>
</evidence>
<evidence type="ECO:0000256" key="3">
    <source>
        <dbReference type="ARBA" id="ARBA00022448"/>
    </source>
</evidence>
<dbReference type="InterPro" id="IPR002781">
    <property type="entry name" value="TM_pro_TauE-like"/>
</dbReference>
<protein>
    <recommendedName>
        <fullName evidence="8">Probable membrane transporter protein</fullName>
    </recommendedName>
</protein>
<feature type="transmembrane region" description="Helical" evidence="8">
    <location>
        <begin position="24"/>
        <end position="40"/>
    </location>
</feature>
<dbReference type="Pfam" id="PF01925">
    <property type="entry name" value="TauE"/>
    <property type="match status" value="1"/>
</dbReference>
<sequence>MAFSLAAYMILGLAAFTSGIAKTGVPGLAILGVVLVPLVIPAKLSTGYVLPFLIFADVLAVIYWRKAAVWRHIIAVLPSMFLGIVIGYLLMDRIDDAVYGKVLGAIVVFILSLDWARRRFELSFPVDSRLFAWSMGFLAGLMTMLANAAGPVMMIYLLAMNISKEEFVGTNAWLYFIVNLSKVPFSISLGLITPDSFLVNAFMLPCVIAGGAAGVLIMRAIPDKTFTALMRFLAFAGGVKLFF</sequence>
<evidence type="ECO:0000256" key="7">
    <source>
        <dbReference type="ARBA" id="ARBA00023136"/>
    </source>
</evidence>
<keyword evidence="7 8" id="KW-0472">Membrane</keyword>
<evidence type="ECO:0000313" key="9">
    <source>
        <dbReference type="EMBL" id="SBW08709.1"/>
    </source>
</evidence>
<proteinExistence type="inferred from homology"/>
<organism evidence="9">
    <name type="scientific">uncultured delta proteobacterium</name>
    <dbReference type="NCBI Taxonomy" id="34034"/>
    <lineage>
        <taxon>Bacteria</taxon>
        <taxon>Deltaproteobacteria</taxon>
        <taxon>environmental samples</taxon>
    </lineage>
</organism>
<name>A0A212KAE6_9DELT</name>
<dbReference type="GO" id="GO:0005886">
    <property type="term" value="C:plasma membrane"/>
    <property type="evidence" value="ECO:0007669"/>
    <property type="project" value="UniProtKB-SubCell"/>
</dbReference>
<keyword evidence="4 8" id="KW-1003">Cell membrane</keyword>
<feature type="transmembrane region" description="Helical" evidence="8">
    <location>
        <begin position="70"/>
        <end position="91"/>
    </location>
</feature>
<feature type="transmembrane region" description="Helical" evidence="8">
    <location>
        <begin position="136"/>
        <end position="160"/>
    </location>
</feature>
<feature type="transmembrane region" description="Helical" evidence="8">
    <location>
        <begin position="198"/>
        <end position="221"/>
    </location>
</feature>
<keyword evidence="5 8" id="KW-0812">Transmembrane</keyword>
<gene>
    <name evidence="9" type="ORF">KL86DPRO_40163</name>
</gene>
<keyword evidence="6 8" id="KW-1133">Transmembrane helix</keyword>
<dbReference type="EMBL" id="FLUQ01000004">
    <property type="protein sequence ID" value="SBW08709.1"/>
    <property type="molecule type" value="Genomic_DNA"/>
</dbReference>
<accession>A0A212KAE6</accession>
<feature type="transmembrane region" description="Helical" evidence="8">
    <location>
        <begin position="172"/>
        <end position="192"/>
    </location>
</feature>
<feature type="transmembrane region" description="Helical" evidence="8">
    <location>
        <begin position="98"/>
        <end position="116"/>
    </location>
</feature>
<keyword evidence="3" id="KW-0813">Transport</keyword>
<comment type="similarity">
    <text evidence="2 8">Belongs to the 4-toluene sulfonate uptake permease (TSUP) (TC 2.A.102) family.</text>
</comment>
<dbReference type="PANTHER" id="PTHR30269">
    <property type="entry name" value="TRANSMEMBRANE PROTEIN YFCA"/>
    <property type="match status" value="1"/>
</dbReference>
<evidence type="ECO:0000256" key="4">
    <source>
        <dbReference type="ARBA" id="ARBA00022475"/>
    </source>
</evidence>
<comment type="subcellular location">
    <subcellularLocation>
        <location evidence="1 8">Cell membrane</location>
        <topology evidence="1 8">Multi-pass membrane protein</topology>
    </subcellularLocation>
</comment>
<evidence type="ECO:0000256" key="8">
    <source>
        <dbReference type="RuleBase" id="RU363041"/>
    </source>
</evidence>
<evidence type="ECO:0000256" key="1">
    <source>
        <dbReference type="ARBA" id="ARBA00004651"/>
    </source>
</evidence>
<evidence type="ECO:0000256" key="5">
    <source>
        <dbReference type="ARBA" id="ARBA00022692"/>
    </source>
</evidence>
<feature type="transmembrane region" description="Helical" evidence="8">
    <location>
        <begin position="47"/>
        <end position="64"/>
    </location>
</feature>